<dbReference type="GO" id="GO:0016539">
    <property type="term" value="P:intein-mediated protein splicing"/>
    <property type="evidence" value="ECO:0007669"/>
    <property type="project" value="InterPro"/>
</dbReference>
<dbReference type="Proteomes" id="UP000045782">
    <property type="component" value="Unassembled WGS sequence"/>
</dbReference>
<keyword evidence="8" id="KW-0548">Nucleotidyltransferase</keyword>
<dbReference type="SUPFAM" id="SSF53098">
    <property type="entry name" value="Ribonuclease H-like"/>
    <property type="match status" value="1"/>
</dbReference>
<protein>
    <recommendedName>
        <fullName evidence="3">DNA polymerase I</fullName>
        <ecNumber evidence="2">2.7.7.7</ecNumber>
    </recommendedName>
</protein>
<dbReference type="InterPro" id="IPR006141">
    <property type="entry name" value="Intein_N"/>
</dbReference>
<dbReference type="GO" id="GO:0006261">
    <property type="term" value="P:DNA-templated DNA replication"/>
    <property type="evidence" value="ECO:0007669"/>
    <property type="project" value="InterPro"/>
</dbReference>
<evidence type="ECO:0000256" key="4">
    <source>
        <dbReference type="ARBA" id="ARBA00022705"/>
    </source>
</evidence>
<dbReference type="InterPro" id="IPR002298">
    <property type="entry name" value="DNA_polymerase_A"/>
</dbReference>
<sequence length="927" mass="101701">MSDEPNVPVVDLPRVNAVEFQFYDHTVGAHLVTADKQMARWIDELRSAPPAAVAVDIETHGLDVNKFTITCVTVAFELGQDMVALLFDPLRRAEHRGMLARVFDHADRLVFHGASFDIAPLYAHRLMTKAHIRKLGDTLVAARMVGTNAKAGRTLEDLANVFRVMDDDRTSMTEVFSARGLKKDDGWRGTDIDTPTYVVGALSDTVATKRLWGVPGVNGHGIMAKAARYLTAPSAGFGGHGVLTATDAEALVEDIQRVNAIVLERTARGYAVDKEFPQRFLEETAEQTRAAATTLAEAGIRPGNAADLVNTLDARGLLHQQWPRTDTGRLKADKKALEVFTGEHISDALKNPLVMAHRAVFDNEKDRGYVEKVVENAGPTGRLHPEIKILGASATGRMCLPENQRLLTRRGIVSVNQIRTGDRTLDADGRWTTVRAVHRYSDAPLRRYTLDDGIELICTSEHRWVTENTAGKRKVQPLDRARQSDHLRLTPPITPGVCGGGNSMTAPQHAAYTIGRVTVQLARQRTGELSDALCGPAETRRATVTSLRERWQTEGETCWVPEHAPRDTALHSVCDKSLDELWNMLEGASHYATNASHAGVTVLPTPNRRYAEAFALAGYRLGLRSLIFDAPAGAAVVLHRGRSSLANMVVSDAGEGDVWCVTTDSGTFTAWGEHGPYLTGNSASKPEIQQFPKRARGVIVADSGAEGWISADWKSIEPVVLATAAGDRQFIADMCAGMDPYEPVGQAAGIDRKLAKRKMLADMYGQGLKAASLQYGWSLDQARFVQNTIRGSLPILYKLIDALKAQSQRFGHVTTLTGRVVDQKFSFYEGGRLVSDVAQRIAPNHFCQGSALDIMHYAILELDRRGLSDHVHLWMHDEIVADKEIAEELAEVMATPPPFLEAVAQYHGIEAFLAVDVNEMGSRWEYV</sequence>
<evidence type="ECO:0000259" key="7">
    <source>
        <dbReference type="SMART" id="SM00482"/>
    </source>
</evidence>
<dbReference type="EMBL" id="CSWP01000012">
    <property type="protein sequence ID" value="CPV70502.1"/>
    <property type="molecule type" value="Genomic_DNA"/>
</dbReference>
<dbReference type="PANTHER" id="PTHR10133:SF27">
    <property type="entry name" value="DNA POLYMERASE NU"/>
    <property type="match status" value="1"/>
</dbReference>
<dbReference type="SUPFAM" id="SSF51294">
    <property type="entry name" value="Hedgehog/intein (Hint) domain"/>
    <property type="match status" value="1"/>
</dbReference>
<dbReference type="InterPro" id="IPR002562">
    <property type="entry name" value="3'-5'_exonuclease_dom"/>
</dbReference>
<proteinExistence type="inferred from homology"/>
<dbReference type="Pfam" id="PF00476">
    <property type="entry name" value="DNA_pol_A"/>
    <property type="match status" value="1"/>
</dbReference>
<dbReference type="AlphaFoldDB" id="A0A0U0ZTA7"/>
<dbReference type="PROSITE" id="PS50817">
    <property type="entry name" value="INTEIN_N_TER"/>
    <property type="match status" value="1"/>
</dbReference>
<dbReference type="InterPro" id="IPR003587">
    <property type="entry name" value="Hint_dom_N"/>
</dbReference>
<gene>
    <name evidence="8" type="primary">polA_3</name>
    <name evidence="8" type="ORF">ERS075579_04804</name>
</gene>
<reference evidence="8 9" key="1">
    <citation type="submission" date="2015-03" db="EMBL/GenBank/DDBJ databases">
        <authorList>
            <person name="Murphy D."/>
        </authorList>
    </citation>
    <scope>NUCLEOTIDE SEQUENCE [LARGE SCALE GENOMIC DNA]</scope>
    <source>
        <strain evidence="8 9">PAP088</strain>
    </source>
</reference>
<dbReference type="GO" id="GO:0006302">
    <property type="term" value="P:double-strand break repair"/>
    <property type="evidence" value="ECO:0007669"/>
    <property type="project" value="TreeGrafter"/>
</dbReference>
<dbReference type="SMART" id="SM00306">
    <property type="entry name" value="HintN"/>
    <property type="match status" value="1"/>
</dbReference>
<dbReference type="InterPro" id="IPR043502">
    <property type="entry name" value="DNA/RNA_pol_sf"/>
</dbReference>
<comment type="catalytic activity">
    <reaction evidence="5">
        <text>DNA(n) + a 2'-deoxyribonucleoside 5'-triphosphate = DNA(n+1) + diphosphate</text>
        <dbReference type="Rhea" id="RHEA:22508"/>
        <dbReference type="Rhea" id="RHEA-COMP:17339"/>
        <dbReference type="Rhea" id="RHEA-COMP:17340"/>
        <dbReference type="ChEBI" id="CHEBI:33019"/>
        <dbReference type="ChEBI" id="CHEBI:61560"/>
        <dbReference type="ChEBI" id="CHEBI:173112"/>
        <dbReference type="EC" id="2.7.7.7"/>
    </reaction>
</comment>
<evidence type="ECO:0000259" key="6">
    <source>
        <dbReference type="SMART" id="SM00306"/>
    </source>
</evidence>
<evidence type="ECO:0000256" key="1">
    <source>
        <dbReference type="ARBA" id="ARBA00007705"/>
    </source>
</evidence>
<name>A0A0U0ZTA7_9MYCO</name>
<dbReference type="Gene3D" id="3.30.70.370">
    <property type="match status" value="1"/>
</dbReference>
<dbReference type="GO" id="GO:0003677">
    <property type="term" value="F:DNA binding"/>
    <property type="evidence" value="ECO:0007669"/>
    <property type="project" value="InterPro"/>
</dbReference>
<dbReference type="PANTHER" id="PTHR10133">
    <property type="entry name" value="DNA POLYMERASE I"/>
    <property type="match status" value="1"/>
</dbReference>
<dbReference type="RefSeq" id="WP_052525688.1">
    <property type="nucleotide sequence ID" value="NZ_CP014951.1"/>
</dbReference>
<dbReference type="GO" id="GO:0003887">
    <property type="term" value="F:DNA-directed DNA polymerase activity"/>
    <property type="evidence" value="ECO:0007669"/>
    <property type="project" value="UniProtKB-EC"/>
</dbReference>
<accession>A0A0U0ZTA7</accession>
<dbReference type="GO" id="GO:0008408">
    <property type="term" value="F:3'-5' exonuclease activity"/>
    <property type="evidence" value="ECO:0007669"/>
    <property type="project" value="InterPro"/>
</dbReference>
<dbReference type="InterPro" id="IPR036844">
    <property type="entry name" value="Hint_dom_sf"/>
</dbReference>
<evidence type="ECO:0000256" key="2">
    <source>
        <dbReference type="ARBA" id="ARBA00012417"/>
    </source>
</evidence>
<dbReference type="Gene3D" id="3.30.420.10">
    <property type="entry name" value="Ribonuclease H-like superfamily/Ribonuclease H"/>
    <property type="match status" value="1"/>
</dbReference>
<dbReference type="InterPro" id="IPR036397">
    <property type="entry name" value="RNaseH_sf"/>
</dbReference>
<dbReference type="SMART" id="SM00482">
    <property type="entry name" value="POLAc"/>
    <property type="match status" value="1"/>
</dbReference>
<dbReference type="InterPro" id="IPR001098">
    <property type="entry name" value="DNA-dir_DNA_pol_A_palm_dom"/>
</dbReference>
<keyword evidence="8" id="KW-0808">Transferase</keyword>
<comment type="similarity">
    <text evidence="1">Belongs to the DNA polymerase type-A family.</text>
</comment>
<keyword evidence="4" id="KW-0235">DNA replication</keyword>
<feature type="domain" description="Hint" evidence="6">
    <location>
        <begin position="397"/>
        <end position="492"/>
    </location>
</feature>
<organism evidence="8 9">
    <name type="scientific">Mycobacteroides abscessus</name>
    <dbReference type="NCBI Taxonomy" id="36809"/>
    <lineage>
        <taxon>Bacteria</taxon>
        <taxon>Bacillati</taxon>
        <taxon>Actinomycetota</taxon>
        <taxon>Actinomycetes</taxon>
        <taxon>Mycobacteriales</taxon>
        <taxon>Mycobacteriaceae</taxon>
        <taxon>Mycobacteroides</taxon>
    </lineage>
</organism>
<evidence type="ECO:0000256" key="3">
    <source>
        <dbReference type="ARBA" id="ARBA00020311"/>
    </source>
</evidence>
<dbReference type="Gene3D" id="2.170.16.10">
    <property type="entry name" value="Hedgehog/Intein (Hint) domain"/>
    <property type="match status" value="1"/>
</dbReference>
<evidence type="ECO:0000313" key="9">
    <source>
        <dbReference type="Proteomes" id="UP000045782"/>
    </source>
</evidence>
<dbReference type="EC" id="2.7.7.7" evidence="2"/>
<dbReference type="Pfam" id="PF01612">
    <property type="entry name" value="DNA_pol_A_exo1"/>
    <property type="match status" value="1"/>
</dbReference>
<dbReference type="SUPFAM" id="SSF56672">
    <property type="entry name" value="DNA/RNA polymerases"/>
    <property type="match status" value="2"/>
</dbReference>
<dbReference type="InterPro" id="IPR012337">
    <property type="entry name" value="RNaseH-like_sf"/>
</dbReference>
<dbReference type="Gene3D" id="1.10.150.20">
    <property type="entry name" value="5' to 3' exonuclease, C-terminal subdomain"/>
    <property type="match status" value="1"/>
</dbReference>
<evidence type="ECO:0000256" key="5">
    <source>
        <dbReference type="ARBA" id="ARBA00049244"/>
    </source>
</evidence>
<feature type="domain" description="DNA-directed DNA polymerase family A palm" evidence="7">
    <location>
        <begin position="692"/>
        <end position="887"/>
    </location>
</feature>
<evidence type="ECO:0000313" key="8">
    <source>
        <dbReference type="EMBL" id="CPV70502.1"/>
    </source>
</evidence>